<dbReference type="Proteomes" id="UP000034164">
    <property type="component" value="Unassembled WGS sequence"/>
</dbReference>
<evidence type="ECO:0000313" key="2">
    <source>
        <dbReference type="EMBL" id="KKZ65930.1"/>
    </source>
</evidence>
<reference evidence="3" key="1">
    <citation type="journal article" date="2015" name="PLoS Genet.">
        <title>The dynamic genome and transcriptome of the human fungal pathogen Blastomyces and close relative Emmonsia.</title>
        <authorList>
            <person name="Munoz J.F."/>
            <person name="Gauthier G.M."/>
            <person name="Desjardins C.A."/>
            <person name="Gallo J.E."/>
            <person name="Holder J."/>
            <person name="Sullivan T.D."/>
            <person name="Marty A.J."/>
            <person name="Carmen J.C."/>
            <person name="Chen Z."/>
            <person name="Ding L."/>
            <person name="Gujja S."/>
            <person name="Magrini V."/>
            <person name="Misas E."/>
            <person name="Mitreva M."/>
            <person name="Priest M."/>
            <person name="Saif S."/>
            <person name="Whiston E.A."/>
            <person name="Young S."/>
            <person name="Zeng Q."/>
            <person name="Goldman W.E."/>
            <person name="Mardis E.R."/>
            <person name="Taylor J.W."/>
            <person name="McEwen J.G."/>
            <person name="Clay O.K."/>
            <person name="Klein B.S."/>
            <person name="Cuomo C.A."/>
        </authorList>
    </citation>
    <scope>NUCLEOTIDE SEQUENCE [LARGE SCALE GENOMIC DNA]</scope>
    <source>
        <strain evidence="3">UAMH 3008</strain>
    </source>
</reference>
<protein>
    <submittedName>
        <fullName evidence="2">Uncharacterized protein</fullName>
    </submittedName>
</protein>
<gene>
    <name evidence="2" type="ORF">EMCG_08340</name>
</gene>
<accession>A0A0G2I6U1</accession>
<proteinExistence type="predicted"/>
<name>A0A0G2I6U1_9EURO</name>
<comment type="caution">
    <text evidence="2">The sequence shown here is derived from an EMBL/GenBank/DDBJ whole genome shotgun (WGS) entry which is preliminary data.</text>
</comment>
<evidence type="ECO:0000313" key="3">
    <source>
        <dbReference type="Proteomes" id="UP000034164"/>
    </source>
</evidence>
<feature type="region of interest" description="Disordered" evidence="1">
    <location>
        <begin position="49"/>
        <end position="72"/>
    </location>
</feature>
<dbReference type="VEuPathDB" id="FungiDB:EMCG_08340"/>
<organism evidence="2 3">
    <name type="scientific">[Emmonsia] crescens</name>
    <dbReference type="NCBI Taxonomy" id="73230"/>
    <lineage>
        <taxon>Eukaryota</taxon>
        <taxon>Fungi</taxon>
        <taxon>Dikarya</taxon>
        <taxon>Ascomycota</taxon>
        <taxon>Pezizomycotina</taxon>
        <taxon>Eurotiomycetes</taxon>
        <taxon>Eurotiomycetidae</taxon>
        <taxon>Onygenales</taxon>
        <taxon>Ajellomycetaceae</taxon>
        <taxon>Emergomyces</taxon>
    </lineage>
</organism>
<dbReference type="EMBL" id="LCZI01000560">
    <property type="protein sequence ID" value="KKZ65930.1"/>
    <property type="molecule type" value="Genomic_DNA"/>
</dbReference>
<evidence type="ECO:0000256" key="1">
    <source>
        <dbReference type="SAM" id="MobiDB-lite"/>
    </source>
</evidence>
<sequence>MDLTAKEILKIGFIQQLAIHDSQQRRWAIYTDRLNSTLLNMLRATFYPHDGDQDQEDQDAFSPHREHRYSQI</sequence>
<dbReference type="AlphaFoldDB" id="A0A0G2I6U1"/>